<organism evidence="2 3">
    <name type="scientific">Parageobacillus toebii</name>
    <dbReference type="NCBI Taxonomy" id="153151"/>
    <lineage>
        <taxon>Bacteria</taxon>
        <taxon>Bacillati</taxon>
        <taxon>Bacillota</taxon>
        <taxon>Bacilli</taxon>
        <taxon>Bacillales</taxon>
        <taxon>Anoxybacillaceae</taxon>
        <taxon>Parageobacillus</taxon>
    </lineage>
</organism>
<evidence type="ECO:0000313" key="2">
    <source>
        <dbReference type="EMBL" id="KYD31833.1"/>
    </source>
</evidence>
<dbReference type="Pfam" id="PF00586">
    <property type="entry name" value="AIRS"/>
    <property type="match status" value="1"/>
</dbReference>
<dbReference type="AlphaFoldDB" id="A0A150N562"/>
<dbReference type="PATRIC" id="fig|153151.4.peg.1855"/>
<protein>
    <recommendedName>
        <fullName evidence="1">PurM-like N-terminal domain-containing protein</fullName>
    </recommendedName>
</protein>
<dbReference type="InterPro" id="IPR016188">
    <property type="entry name" value="PurM-like_N"/>
</dbReference>
<evidence type="ECO:0000259" key="1">
    <source>
        <dbReference type="Pfam" id="PF00586"/>
    </source>
</evidence>
<gene>
    <name evidence="2" type="ORF">B4110_2389</name>
</gene>
<dbReference type="Proteomes" id="UP000075324">
    <property type="component" value="Unassembled WGS sequence"/>
</dbReference>
<accession>A0A150N562</accession>
<name>A0A150N562_9BACL</name>
<reference evidence="2 3" key="1">
    <citation type="submission" date="2016-01" db="EMBL/GenBank/DDBJ databases">
        <title>Draft Genome Sequences of Seven Thermophilic Sporeformers Isolated from Foods.</title>
        <authorList>
            <person name="Berendsen E.M."/>
            <person name="Wells-Bennik M.H."/>
            <person name="Krawcyk A.O."/>
            <person name="De Jong A."/>
            <person name="Holsappel S."/>
            <person name="Eijlander R.T."/>
            <person name="Kuipers O.P."/>
        </authorList>
    </citation>
    <scope>NUCLEOTIDE SEQUENCE [LARGE SCALE GENOMIC DNA]</scope>
    <source>
        <strain evidence="2 3">B4110</strain>
    </source>
</reference>
<proteinExistence type="predicted"/>
<comment type="caution">
    <text evidence="2">The sequence shown here is derived from an EMBL/GenBank/DDBJ whole genome shotgun (WGS) entry which is preliminary data.</text>
</comment>
<dbReference type="EMBL" id="LQYW01000030">
    <property type="protein sequence ID" value="KYD31833.1"/>
    <property type="molecule type" value="Genomic_DNA"/>
</dbReference>
<feature type="domain" description="PurM-like N-terminal" evidence="1">
    <location>
        <begin position="34"/>
        <end position="116"/>
    </location>
</feature>
<sequence>MRDVLFIPFYDGIELVVAADGSAAIGEKETDVVRVPYDVVSYFAARVAFMEVLSVGAKPHAVVLQNFVHDEAWETLCNGIRRTCQELHIDIPVIGSSETNFPTLQSAVGITVVGTVQTERKRVGITPKDAKFAVIGEPLVGDEVLKRKERMLSLSLFQALLRQTYVYEIVPVGSKGIYYELQQLLQDNGLSSFSCSCSLPLFASSGPATSVLISYDPHMEEEIKKMVKDLFFSIELRL</sequence>
<dbReference type="RefSeq" id="WP_062677591.1">
    <property type="nucleotide sequence ID" value="NZ_LQYW01000030.1"/>
</dbReference>
<evidence type="ECO:0000313" key="3">
    <source>
        <dbReference type="Proteomes" id="UP000075324"/>
    </source>
</evidence>